<sequence>MSEMQDNREQVARALTIAGSDSGAGAGIQADLKTFAALGVYGTSAITALTAQNTLGVQSTLNIALPMITAQIDAVMEDIGADAAKTGMLASSEIIETVADSVQRWQLRLVVDPVMVAKGGAHLLQSDAVQTLITRLLPLAELVTPNLPEAEVLTGRGPLQSLADMREAARAIHALGPRYVVVKGGHREQDPIDIFYDGQEFVELRATRVDTQHTHGTGCTFSAAITAFLARGWSVDEAAVRAKRYITGAIQHAIGSQIGHGHGPVEHFWLWEQSSMQAE</sequence>
<dbReference type="PANTHER" id="PTHR20858:SF17">
    <property type="entry name" value="HYDROXYMETHYLPYRIMIDINE_PHOSPHOMETHYLPYRIMIDINE KINASE THI20-RELATED"/>
    <property type="match status" value="1"/>
</dbReference>
<reference evidence="10 11" key="1">
    <citation type="submission" date="2019-01" db="EMBL/GenBank/DDBJ databases">
        <title>Draft genome sequence of Dictyobacter sp. Uno17.</title>
        <authorList>
            <person name="Wang C.M."/>
            <person name="Zheng Y."/>
            <person name="Sakai Y."/>
            <person name="Abe K."/>
            <person name="Yokota A."/>
            <person name="Yabe S."/>
        </authorList>
    </citation>
    <scope>NUCLEOTIDE SEQUENCE [LARGE SCALE GENOMIC DNA]</scope>
    <source>
        <strain evidence="10 11">Uno17</strain>
    </source>
</reference>
<evidence type="ECO:0000256" key="3">
    <source>
        <dbReference type="ARBA" id="ARBA00004769"/>
    </source>
</evidence>
<keyword evidence="5" id="KW-0547">Nucleotide-binding</keyword>
<dbReference type="AlphaFoldDB" id="A0A5A5TJZ6"/>
<accession>A0A5A5TJZ6</accession>
<keyword evidence="4" id="KW-0808">Transferase</keyword>
<evidence type="ECO:0000256" key="8">
    <source>
        <dbReference type="ARBA" id="ARBA00022977"/>
    </source>
</evidence>
<evidence type="ECO:0000256" key="5">
    <source>
        <dbReference type="ARBA" id="ARBA00022741"/>
    </source>
</evidence>
<proteinExistence type="predicted"/>
<organism evidence="10 11">
    <name type="scientific">Dictyobacter arantiisoli</name>
    <dbReference type="NCBI Taxonomy" id="2014874"/>
    <lineage>
        <taxon>Bacteria</taxon>
        <taxon>Bacillati</taxon>
        <taxon>Chloroflexota</taxon>
        <taxon>Ktedonobacteria</taxon>
        <taxon>Ktedonobacterales</taxon>
        <taxon>Dictyobacteraceae</taxon>
        <taxon>Dictyobacter</taxon>
    </lineage>
</organism>
<gene>
    <name evidence="10" type="ORF">KDI_51390</name>
</gene>
<dbReference type="GO" id="GO:0005524">
    <property type="term" value="F:ATP binding"/>
    <property type="evidence" value="ECO:0007669"/>
    <property type="project" value="UniProtKB-KW"/>
</dbReference>
<evidence type="ECO:0000259" key="9">
    <source>
        <dbReference type="Pfam" id="PF08543"/>
    </source>
</evidence>
<comment type="catalytic activity">
    <reaction evidence="2">
        <text>4-amino-2-methyl-5-(phosphooxymethyl)pyrimidine + ATP = 4-amino-2-methyl-5-(diphosphooxymethyl)pyrimidine + ADP</text>
        <dbReference type="Rhea" id="RHEA:19893"/>
        <dbReference type="ChEBI" id="CHEBI:30616"/>
        <dbReference type="ChEBI" id="CHEBI:57841"/>
        <dbReference type="ChEBI" id="CHEBI:58354"/>
        <dbReference type="ChEBI" id="CHEBI:456216"/>
        <dbReference type="EC" id="2.7.4.7"/>
    </reaction>
</comment>
<evidence type="ECO:0000313" key="11">
    <source>
        <dbReference type="Proteomes" id="UP000322530"/>
    </source>
</evidence>
<dbReference type="EMBL" id="BIXY01000124">
    <property type="protein sequence ID" value="GCF11575.1"/>
    <property type="molecule type" value="Genomic_DNA"/>
</dbReference>
<dbReference type="Pfam" id="PF08543">
    <property type="entry name" value="Phos_pyr_kin"/>
    <property type="match status" value="1"/>
</dbReference>
<dbReference type="InterPro" id="IPR029056">
    <property type="entry name" value="Ribokinase-like"/>
</dbReference>
<dbReference type="RefSeq" id="WP_216368993.1">
    <property type="nucleotide sequence ID" value="NZ_BIXY01000124.1"/>
</dbReference>
<protein>
    <submittedName>
        <fullName evidence="10">Hydroxymethylpyrimidine/phosphomethylpyrimidine kinase</fullName>
    </submittedName>
</protein>
<dbReference type="GO" id="GO:0008902">
    <property type="term" value="F:hydroxymethylpyrimidine kinase activity"/>
    <property type="evidence" value="ECO:0007669"/>
    <property type="project" value="UniProtKB-EC"/>
</dbReference>
<dbReference type="Proteomes" id="UP000322530">
    <property type="component" value="Unassembled WGS sequence"/>
</dbReference>
<evidence type="ECO:0000256" key="7">
    <source>
        <dbReference type="ARBA" id="ARBA00022840"/>
    </source>
</evidence>
<comment type="pathway">
    <text evidence="3">Cofactor biosynthesis; thiamine diphosphate biosynthesis; 4-amino-2-methyl-5-diphosphomethylpyrimidine from 5-amino-1-(5-phospho-D-ribosyl)imidazole: step 3/3.</text>
</comment>
<evidence type="ECO:0000256" key="1">
    <source>
        <dbReference type="ARBA" id="ARBA00000151"/>
    </source>
</evidence>
<keyword evidence="8" id="KW-0784">Thiamine biosynthesis</keyword>
<dbReference type="GO" id="GO:0009228">
    <property type="term" value="P:thiamine biosynthetic process"/>
    <property type="evidence" value="ECO:0007669"/>
    <property type="project" value="UniProtKB-KW"/>
</dbReference>
<dbReference type="Gene3D" id="3.40.1190.20">
    <property type="match status" value="1"/>
</dbReference>
<keyword evidence="6 10" id="KW-0418">Kinase</keyword>
<dbReference type="InterPro" id="IPR004399">
    <property type="entry name" value="HMP/HMP-P_kinase_dom"/>
</dbReference>
<keyword evidence="11" id="KW-1185">Reference proteome</keyword>
<dbReference type="GO" id="GO:0005829">
    <property type="term" value="C:cytosol"/>
    <property type="evidence" value="ECO:0007669"/>
    <property type="project" value="TreeGrafter"/>
</dbReference>
<evidence type="ECO:0000256" key="2">
    <source>
        <dbReference type="ARBA" id="ARBA00000565"/>
    </source>
</evidence>
<feature type="domain" description="Pyridoxamine kinase/Phosphomethylpyrimidine kinase" evidence="9">
    <location>
        <begin position="21"/>
        <end position="265"/>
    </location>
</feature>
<dbReference type="CDD" id="cd01169">
    <property type="entry name" value="HMPP_kinase"/>
    <property type="match status" value="1"/>
</dbReference>
<comment type="caution">
    <text evidence="10">The sequence shown here is derived from an EMBL/GenBank/DDBJ whole genome shotgun (WGS) entry which is preliminary data.</text>
</comment>
<keyword evidence="7" id="KW-0067">ATP-binding</keyword>
<evidence type="ECO:0000313" key="10">
    <source>
        <dbReference type="EMBL" id="GCF11575.1"/>
    </source>
</evidence>
<evidence type="ECO:0000256" key="6">
    <source>
        <dbReference type="ARBA" id="ARBA00022777"/>
    </source>
</evidence>
<dbReference type="PANTHER" id="PTHR20858">
    <property type="entry name" value="PHOSPHOMETHYLPYRIMIDINE KINASE"/>
    <property type="match status" value="1"/>
</dbReference>
<comment type="catalytic activity">
    <reaction evidence="1">
        <text>4-amino-5-hydroxymethyl-2-methylpyrimidine + ATP = 4-amino-2-methyl-5-(phosphooxymethyl)pyrimidine + ADP + H(+)</text>
        <dbReference type="Rhea" id="RHEA:23096"/>
        <dbReference type="ChEBI" id="CHEBI:15378"/>
        <dbReference type="ChEBI" id="CHEBI:16892"/>
        <dbReference type="ChEBI" id="CHEBI:30616"/>
        <dbReference type="ChEBI" id="CHEBI:58354"/>
        <dbReference type="ChEBI" id="CHEBI:456216"/>
        <dbReference type="EC" id="2.7.1.49"/>
    </reaction>
</comment>
<dbReference type="FunFam" id="3.40.1190.20:FF:000003">
    <property type="entry name" value="Phosphomethylpyrimidine kinase ThiD"/>
    <property type="match status" value="1"/>
</dbReference>
<name>A0A5A5TJZ6_9CHLR</name>
<dbReference type="GO" id="GO:0008972">
    <property type="term" value="F:phosphomethylpyrimidine kinase activity"/>
    <property type="evidence" value="ECO:0007669"/>
    <property type="project" value="UniProtKB-EC"/>
</dbReference>
<dbReference type="NCBIfam" id="TIGR00097">
    <property type="entry name" value="HMP-P_kinase"/>
    <property type="match status" value="1"/>
</dbReference>
<evidence type="ECO:0000256" key="4">
    <source>
        <dbReference type="ARBA" id="ARBA00022679"/>
    </source>
</evidence>
<dbReference type="InterPro" id="IPR013749">
    <property type="entry name" value="PM/HMP-P_kinase-1"/>
</dbReference>
<dbReference type="SUPFAM" id="SSF53613">
    <property type="entry name" value="Ribokinase-like"/>
    <property type="match status" value="1"/>
</dbReference>